<dbReference type="EMBL" id="GBXM01094098">
    <property type="protein sequence ID" value="JAH14479.1"/>
    <property type="molecule type" value="Transcribed_RNA"/>
</dbReference>
<protein>
    <submittedName>
        <fullName evidence="1">Uncharacterized protein</fullName>
    </submittedName>
</protein>
<accession>A0A0E9QCG9</accession>
<reference evidence="1" key="1">
    <citation type="submission" date="2014-11" db="EMBL/GenBank/DDBJ databases">
        <authorList>
            <person name="Amaro Gonzalez C."/>
        </authorList>
    </citation>
    <scope>NUCLEOTIDE SEQUENCE</scope>
</reference>
<organism evidence="1">
    <name type="scientific">Anguilla anguilla</name>
    <name type="common">European freshwater eel</name>
    <name type="synonym">Muraena anguilla</name>
    <dbReference type="NCBI Taxonomy" id="7936"/>
    <lineage>
        <taxon>Eukaryota</taxon>
        <taxon>Metazoa</taxon>
        <taxon>Chordata</taxon>
        <taxon>Craniata</taxon>
        <taxon>Vertebrata</taxon>
        <taxon>Euteleostomi</taxon>
        <taxon>Actinopterygii</taxon>
        <taxon>Neopterygii</taxon>
        <taxon>Teleostei</taxon>
        <taxon>Anguilliformes</taxon>
        <taxon>Anguillidae</taxon>
        <taxon>Anguilla</taxon>
    </lineage>
</organism>
<proteinExistence type="predicted"/>
<name>A0A0E9QCG9_ANGAN</name>
<reference evidence="1" key="2">
    <citation type="journal article" date="2015" name="Fish Shellfish Immunol.">
        <title>Early steps in the European eel (Anguilla anguilla)-Vibrio vulnificus interaction in the gills: Role of the RtxA13 toxin.</title>
        <authorList>
            <person name="Callol A."/>
            <person name="Pajuelo D."/>
            <person name="Ebbesson L."/>
            <person name="Teles M."/>
            <person name="MacKenzie S."/>
            <person name="Amaro C."/>
        </authorList>
    </citation>
    <scope>NUCLEOTIDE SEQUENCE</scope>
</reference>
<sequence length="32" mass="3381">MSKPLVITVQGTEAFTQEPLIKPDACLNPAAP</sequence>
<evidence type="ECO:0000313" key="1">
    <source>
        <dbReference type="EMBL" id="JAH14479.1"/>
    </source>
</evidence>
<dbReference type="AlphaFoldDB" id="A0A0E9QCG9"/>